<feature type="domain" description="ABC transmembrane type-2" evidence="6">
    <location>
        <begin position="41"/>
        <end position="267"/>
    </location>
</feature>
<evidence type="ECO:0000313" key="7">
    <source>
        <dbReference type="EMBL" id="MCW2310150.1"/>
    </source>
</evidence>
<keyword evidence="8" id="KW-1185">Reference proteome</keyword>
<dbReference type="InterPro" id="IPR047817">
    <property type="entry name" value="ABC2_TM_bact-type"/>
</dbReference>
<feature type="transmembrane region" description="Helical" evidence="5">
    <location>
        <begin position="121"/>
        <end position="150"/>
    </location>
</feature>
<keyword evidence="4 5" id="KW-0472">Membrane</keyword>
<feature type="transmembrane region" description="Helical" evidence="5">
    <location>
        <begin position="156"/>
        <end position="182"/>
    </location>
</feature>
<protein>
    <recommendedName>
        <fullName evidence="5">Transport permease protein</fullName>
    </recommendedName>
</protein>
<feature type="transmembrane region" description="Helical" evidence="5">
    <location>
        <begin position="46"/>
        <end position="64"/>
    </location>
</feature>
<feature type="transmembrane region" description="Helical" evidence="5">
    <location>
        <begin position="191"/>
        <end position="209"/>
    </location>
</feature>
<gene>
    <name evidence="7" type="ORF">M2319_004515</name>
</gene>
<dbReference type="InterPro" id="IPR052902">
    <property type="entry name" value="ABC-2_transporter"/>
</dbReference>
<comment type="similarity">
    <text evidence="5">Belongs to the ABC-2 integral membrane protein family.</text>
</comment>
<evidence type="ECO:0000256" key="2">
    <source>
        <dbReference type="ARBA" id="ARBA00022692"/>
    </source>
</evidence>
<evidence type="ECO:0000256" key="1">
    <source>
        <dbReference type="ARBA" id="ARBA00004141"/>
    </source>
</evidence>
<feature type="transmembrane region" description="Helical" evidence="5">
    <location>
        <begin position="247"/>
        <end position="268"/>
    </location>
</feature>
<keyword evidence="5" id="KW-0813">Transport</keyword>
<proteinExistence type="inferred from homology"/>
<evidence type="ECO:0000256" key="4">
    <source>
        <dbReference type="ARBA" id="ARBA00023136"/>
    </source>
</evidence>
<dbReference type="Proteomes" id="UP001209755">
    <property type="component" value="Unassembled WGS sequence"/>
</dbReference>
<dbReference type="InterPro" id="IPR013525">
    <property type="entry name" value="ABC2_TM"/>
</dbReference>
<dbReference type="EMBL" id="JAOQNS010000019">
    <property type="protein sequence ID" value="MCW2310150.1"/>
    <property type="molecule type" value="Genomic_DNA"/>
</dbReference>
<evidence type="ECO:0000256" key="5">
    <source>
        <dbReference type="RuleBase" id="RU361157"/>
    </source>
</evidence>
<comment type="subcellular location">
    <subcellularLocation>
        <location evidence="5">Cell inner membrane</location>
        <topology evidence="5">Multi-pass membrane protein</topology>
    </subcellularLocation>
    <subcellularLocation>
        <location evidence="1">Membrane</location>
        <topology evidence="1">Multi-pass membrane protein</topology>
    </subcellularLocation>
</comment>
<comment type="caution">
    <text evidence="7">The sequence shown here is derived from an EMBL/GenBank/DDBJ whole genome shotgun (WGS) entry which is preliminary data.</text>
</comment>
<evidence type="ECO:0000259" key="6">
    <source>
        <dbReference type="PROSITE" id="PS51012"/>
    </source>
</evidence>
<sequence length="282" mass="31664">MTTDAGTPDTGPIDLTYKAFSPARTFAMVRRYWYLLRSSWPRTVELVYWPTVQMLMWGFLQTYLNQHSGFFAKTGGTLIGAVLLWDILFRGQLGFSISFLEEMWARNMGNLMMSPLRPMEFIAALMTMSVIRLTIGMVPVTLLAIGFFGFNIWGLGLALAAFFANLILTSWSIGIVVSGLVLRNGLGAESLAWTVMFLLLPLSCVYYPVETLPDWLQWIALALPPTYVFEGMRAILIDNVFRGDLMLIAFGLNLVLFAVAVFTFFRLFDSARKVGSLLQLGE</sequence>
<dbReference type="PANTHER" id="PTHR43027">
    <property type="entry name" value="DOXORUBICIN RESISTANCE ABC TRANSPORTER PERMEASE PROTEIN DRRC-RELATED"/>
    <property type="match status" value="1"/>
</dbReference>
<keyword evidence="3 5" id="KW-1133">Transmembrane helix</keyword>
<dbReference type="Pfam" id="PF01061">
    <property type="entry name" value="ABC2_membrane"/>
    <property type="match status" value="1"/>
</dbReference>
<reference evidence="8" key="1">
    <citation type="submission" date="2023-07" db="EMBL/GenBank/DDBJ databases">
        <title>Genome sequencing of Purple Non-Sulfur Bacteria from various extreme environments.</title>
        <authorList>
            <person name="Mayer M."/>
        </authorList>
    </citation>
    <scope>NUCLEOTIDE SEQUENCE [LARGE SCALE GENOMIC DNA]</scope>
    <source>
        <strain evidence="8">DSM 17935</strain>
    </source>
</reference>
<name>A0ABT3HIC1_9HYPH</name>
<accession>A0ABT3HIC1</accession>
<feature type="transmembrane region" description="Helical" evidence="5">
    <location>
        <begin position="76"/>
        <end position="100"/>
    </location>
</feature>
<dbReference type="PANTHER" id="PTHR43027:SF1">
    <property type="entry name" value="DOXORUBICIN RESISTANCE ABC TRANSPORTER PERMEASE PROTEIN DRRC-RELATED"/>
    <property type="match status" value="1"/>
</dbReference>
<evidence type="ECO:0000313" key="8">
    <source>
        <dbReference type="Proteomes" id="UP001209755"/>
    </source>
</evidence>
<evidence type="ECO:0000256" key="3">
    <source>
        <dbReference type="ARBA" id="ARBA00022989"/>
    </source>
</evidence>
<keyword evidence="5" id="KW-1003">Cell membrane</keyword>
<organism evidence="7 8">
    <name type="scientific">Rhodobium gokarnense</name>
    <dbReference type="NCBI Taxonomy" id="364296"/>
    <lineage>
        <taxon>Bacteria</taxon>
        <taxon>Pseudomonadati</taxon>
        <taxon>Pseudomonadota</taxon>
        <taxon>Alphaproteobacteria</taxon>
        <taxon>Hyphomicrobiales</taxon>
        <taxon>Rhodobiaceae</taxon>
        <taxon>Rhodobium</taxon>
    </lineage>
</organism>
<keyword evidence="2 5" id="KW-0812">Transmembrane</keyword>
<dbReference type="PROSITE" id="PS51012">
    <property type="entry name" value="ABC_TM2"/>
    <property type="match status" value="1"/>
</dbReference>